<name>A0AAD7FFT3_9AGAR</name>
<dbReference type="Proteomes" id="UP001221142">
    <property type="component" value="Unassembled WGS sequence"/>
</dbReference>
<dbReference type="EMBL" id="JARKIF010000023">
    <property type="protein sequence ID" value="KAJ7616078.1"/>
    <property type="molecule type" value="Genomic_DNA"/>
</dbReference>
<evidence type="ECO:0000313" key="1">
    <source>
        <dbReference type="EMBL" id="KAJ7616078.1"/>
    </source>
</evidence>
<sequence>MTTASLNLGKYHNQTAAAALLFEGKYGDKGLRIEAPGICKEFTDNSYIGSGEDPQGMLYYYSADDFERQDERQRGLVMSYYRVQKLVDTKGDASVHITFWTDGSSEDKPFAEFVAKDPQGLVSAYNMDGYAAKGAWLDLDLAVCTAFVRKTSTEDKITLTVDALNGLTAVWYDDKTVGGGPRKTLEGKSIAVTGNLSFKKLRDLKKGIFAKYNNDHIVFYSNDWVSKDFTAYFIRAFFHATHF</sequence>
<gene>
    <name evidence="1" type="ORF">FB45DRAFT_1107144</name>
</gene>
<keyword evidence="2" id="KW-1185">Reference proteome</keyword>
<dbReference type="AlphaFoldDB" id="A0AAD7FFT3"/>
<comment type="caution">
    <text evidence="1">The sequence shown here is derived from an EMBL/GenBank/DDBJ whole genome shotgun (WGS) entry which is preliminary data.</text>
</comment>
<organism evidence="1 2">
    <name type="scientific">Roridomyces roridus</name>
    <dbReference type="NCBI Taxonomy" id="1738132"/>
    <lineage>
        <taxon>Eukaryota</taxon>
        <taxon>Fungi</taxon>
        <taxon>Dikarya</taxon>
        <taxon>Basidiomycota</taxon>
        <taxon>Agaricomycotina</taxon>
        <taxon>Agaricomycetes</taxon>
        <taxon>Agaricomycetidae</taxon>
        <taxon>Agaricales</taxon>
        <taxon>Marasmiineae</taxon>
        <taxon>Mycenaceae</taxon>
        <taxon>Roridomyces</taxon>
    </lineage>
</organism>
<protein>
    <submittedName>
        <fullName evidence="1">Uncharacterized protein</fullName>
    </submittedName>
</protein>
<accession>A0AAD7FFT3</accession>
<proteinExistence type="predicted"/>
<reference evidence="1" key="1">
    <citation type="submission" date="2023-03" db="EMBL/GenBank/DDBJ databases">
        <title>Massive genome expansion in bonnet fungi (Mycena s.s.) driven by repeated elements and novel gene families across ecological guilds.</title>
        <authorList>
            <consortium name="Lawrence Berkeley National Laboratory"/>
            <person name="Harder C.B."/>
            <person name="Miyauchi S."/>
            <person name="Viragh M."/>
            <person name="Kuo A."/>
            <person name="Thoen E."/>
            <person name="Andreopoulos B."/>
            <person name="Lu D."/>
            <person name="Skrede I."/>
            <person name="Drula E."/>
            <person name="Henrissat B."/>
            <person name="Morin E."/>
            <person name="Kohler A."/>
            <person name="Barry K."/>
            <person name="LaButti K."/>
            <person name="Morin E."/>
            <person name="Salamov A."/>
            <person name="Lipzen A."/>
            <person name="Mereny Z."/>
            <person name="Hegedus B."/>
            <person name="Baldrian P."/>
            <person name="Stursova M."/>
            <person name="Weitz H."/>
            <person name="Taylor A."/>
            <person name="Grigoriev I.V."/>
            <person name="Nagy L.G."/>
            <person name="Martin F."/>
            <person name="Kauserud H."/>
        </authorList>
    </citation>
    <scope>NUCLEOTIDE SEQUENCE</scope>
    <source>
        <strain evidence="1">9284</strain>
    </source>
</reference>
<evidence type="ECO:0000313" key="2">
    <source>
        <dbReference type="Proteomes" id="UP001221142"/>
    </source>
</evidence>